<dbReference type="EMBL" id="CAUEEQ010078233">
    <property type="protein sequence ID" value="CAJ0967311.1"/>
    <property type="molecule type" value="Genomic_DNA"/>
</dbReference>
<feature type="region of interest" description="Disordered" evidence="1">
    <location>
        <begin position="1"/>
        <end position="34"/>
    </location>
</feature>
<proteinExistence type="predicted"/>
<sequence length="97" mass="11086">MKIGGAGQQRDRPWHHELQDRVTSSETKVSEMERSIEDLQWDIEKLRKHEQKLKPPPGGGPGAAEFWTPHLWKFRKFPGRTDDSDCTEGNGVLSGYV</sequence>
<evidence type="ECO:0000313" key="2">
    <source>
        <dbReference type="EMBL" id="CAJ0967311.1"/>
    </source>
</evidence>
<dbReference type="Proteomes" id="UP001176940">
    <property type="component" value="Unassembled WGS sequence"/>
</dbReference>
<feature type="compositionally biased region" description="Basic and acidic residues" evidence="1">
    <location>
        <begin position="9"/>
        <end position="20"/>
    </location>
</feature>
<feature type="region of interest" description="Disordered" evidence="1">
    <location>
        <begin position="78"/>
        <end position="97"/>
    </location>
</feature>
<evidence type="ECO:0000313" key="3">
    <source>
        <dbReference type="Proteomes" id="UP001176940"/>
    </source>
</evidence>
<accession>A0ABN9MKK2</accession>
<reference evidence="2" key="1">
    <citation type="submission" date="2023-07" db="EMBL/GenBank/DDBJ databases">
        <authorList>
            <person name="Stuckert A."/>
        </authorList>
    </citation>
    <scope>NUCLEOTIDE SEQUENCE</scope>
</reference>
<name>A0ABN9MKK2_9NEOB</name>
<evidence type="ECO:0000256" key="1">
    <source>
        <dbReference type="SAM" id="MobiDB-lite"/>
    </source>
</evidence>
<comment type="caution">
    <text evidence="2">The sequence shown here is derived from an EMBL/GenBank/DDBJ whole genome shotgun (WGS) entry which is preliminary data.</text>
</comment>
<organism evidence="2 3">
    <name type="scientific">Ranitomeya imitator</name>
    <name type="common">mimic poison frog</name>
    <dbReference type="NCBI Taxonomy" id="111125"/>
    <lineage>
        <taxon>Eukaryota</taxon>
        <taxon>Metazoa</taxon>
        <taxon>Chordata</taxon>
        <taxon>Craniata</taxon>
        <taxon>Vertebrata</taxon>
        <taxon>Euteleostomi</taxon>
        <taxon>Amphibia</taxon>
        <taxon>Batrachia</taxon>
        <taxon>Anura</taxon>
        <taxon>Neobatrachia</taxon>
        <taxon>Hyloidea</taxon>
        <taxon>Dendrobatidae</taxon>
        <taxon>Dendrobatinae</taxon>
        <taxon>Ranitomeya</taxon>
    </lineage>
</organism>
<keyword evidence="3" id="KW-1185">Reference proteome</keyword>
<protein>
    <submittedName>
        <fullName evidence="2">Uncharacterized protein</fullName>
    </submittedName>
</protein>
<gene>
    <name evidence="2" type="ORF">RIMI_LOCUS22130846</name>
</gene>